<dbReference type="AlphaFoldDB" id="A0A7R8WAB0"/>
<dbReference type="SMART" id="SM00450">
    <property type="entry name" value="RHOD"/>
    <property type="match status" value="1"/>
</dbReference>
<dbReference type="SUPFAM" id="SSF52821">
    <property type="entry name" value="Rhodanese/Cell cycle control phosphatase"/>
    <property type="match status" value="1"/>
</dbReference>
<dbReference type="PROSITE" id="PS50206">
    <property type="entry name" value="RHODANESE_3"/>
    <property type="match status" value="1"/>
</dbReference>
<dbReference type="InterPro" id="IPR001763">
    <property type="entry name" value="Rhodanese-like_dom"/>
</dbReference>
<proteinExistence type="predicted"/>
<name>A0A7R8WAB0_9CRUS</name>
<dbReference type="InterPro" id="IPR036873">
    <property type="entry name" value="Rhodanese-like_dom_sf"/>
</dbReference>
<gene>
    <name evidence="1" type="ORF">CTOB1V02_LOCUS5800</name>
</gene>
<dbReference type="Gene3D" id="3.40.250.10">
    <property type="entry name" value="Rhodanese-like domain"/>
    <property type="match status" value="1"/>
</dbReference>
<dbReference type="PANTHER" id="PTHR44086:SF10">
    <property type="entry name" value="THIOSULFATE SULFURTRANSFERASE_RHODANESE-LIKE DOMAIN-CONTAINING PROTEIN 3"/>
    <property type="match status" value="1"/>
</dbReference>
<sequence>MVLRVSYADGAQSHGRANLLLPQRHAPTTHPALTASPLLVLIRNIVPVARRHGIQFRNLCDDFKMTSTEATESTEQPEVPCISYNDLLAKVSDPVSSCVLIDVREHKELQETGKLPRSVCIPLPDFPQAFLQSEEDFQKKYGITKPLQSGEGSECVFTCRSGRRAEDAIRKLLPFGYKNLWLYKGSYLEWKEKGGPIEDYTCPNEEPSGAAS</sequence>
<accession>A0A7R8WAB0</accession>
<organism evidence="1">
    <name type="scientific">Cyprideis torosa</name>
    <dbReference type="NCBI Taxonomy" id="163714"/>
    <lineage>
        <taxon>Eukaryota</taxon>
        <taxon>Metazoa</taxon>
        <taxon>Ecdysozoa</taxon>
        <taxon>Arthropoda</taxon>
        <taxon>Crustacea</taxon>
        <taxon>Oligostraca</taxon>
        <taxon>Ostracoda</taxon>
        <taxon>Podocopa</taxon>
        <taxon>Podocopida</taxon>
        <taxon>Cytherocopina</taxon>
        <taxon>Cytheroidea</taxon>
        <taxon>Cytherideidae</taxon>
        <taxon>Cyprideis</taxon>
    </lineage>
</organism>
<dbReference type="OrthoDB" id="566238at2759"/>
<reference evidence="1" key="1">
    <citation type="submission" date="2020-11" db="EMBL/GenBank/DDBJ databases">
        <authorList>
            <person name="Tran Van P."/>
        </authorList>
    </citation>
    <scope>NUCLEOTIDE SEQUENCE</scope>
</reference>
<evidence type="ECO:0000313" key="1">
    <source>
        <dbReference type="EMBL" id="CAD7227906.1"/>
    </source>
</evidence>
<dbReference type="Pfam" id="PF00581">
    <property type="entry name" value="Rhodanese"/>
    <property type="match status" value="1"/>
</dbReference>
<protein>
    <submittedName>
        <fullName evidence="1">Uncharacterized protein</fullName>
    </submittedName>
</protein>
<dbReference type="EMBL" id="OB661304">
    <property type="protein sequence ID" value="CAD7227906.1"/>
    <property type="molecule type" value="Genomic_DNA"/>
</dbReference>
<dbReference type="PANTHER" id="PTHR44086">
    <property type="entry name" value="THIOSULFATE SULFURTRANSFERASE RDL2, MITOCHONDRIAL-RELATED"/>
    <property type="match status" value="1"/>
</dbReference>